<evidence type="ECO:0000313" key="27">
    <source>
        <dbReference type="EMBL" id="KKK12742.1"/>
    </source>
</evidence>
<keyword evidence="11" id="KW-0805">Transcription regulation</keyword>
<dbReference type="VEuPathDB" id="FungiDB:P175DRAFT_0525335"/>
<comment type="similarity">
    <text evidence="3 21">Belongs to the ATP-dependent DNA ligase family.</text>
</comment>
<dbReference type="FunFam" id="3.40.50.10190:FF:000084">
    <property type="entry name" value="DNA ligase"/>
    <property type="match status" value="1"/>
</dbReference>
<dbReference type="Gene3D" id="4.10.240.10">
    <property type="entry name" value="Zn(2)-C6 fungal-type DNA-binding domain"/>
    <property type="match status" value="1"/>
</dbReference>
<dbReference type="Gene3D" id="3.30.160.60">
    <property type="entry name" value="Classic Zinc Finger"/>
    <property type="match status" value="2"/>
</dbReference>
<evidence type="ECO:0000256" key="4">
    <source>
        <dbReference type="ARBA" id="ARBA00022598"/>
    </source>
</evidence>
<dbReference type="InterPro" id="IPR012340">
    <property type="entry name" value="NA-bd_OB-fold"/>
</dbReference>
<evidence type="ECO:0000256" key="6">
    <source>
        <dbReference type="ARBA" id="ARBA00022737"/>
    </source>
</evidence>
<evidence type="ECO:0000259" key="23">
    <source>
        <dbReference type="PROSITE" id="PS50048"/>
    </source>
</evidence>
<dbReference type="InterPro" id="IPR000977">
    <property type="entry name" value="DNA_ligase_ATP-dep"/>
</dbReference>
<feature type="region of interest" description="Disordered" evidence="22">
    <location>
        <begin position="1"/>
        <end position="35"/>
    </location>
</feature>
<dbReference type="PROSITE" id="PS00697">
    <property type="entry name" value="DNA_LIGASE_A1"/>
    <property type="match status" value="1"/>
</dbReference>
<comment type="subcellular location">
    <subcellularLocation>
        <location evidence="2">Nucleus</location>
    </subcellularLocation>
</comment>
<dbReference type="GO" id="GO:0006303">
    <property type="term" value="P:double-strand break repair via nonhomologous end joining"/>
    <property type="evidence" value="ECO:0007669"/>
    <property type="project" value="TreeGrafter"/>
</dbReference>
<evidence type="ECO:0000256" key="5">
    <source>
        <dbReference type="ARBA" id="ARBA00022723"/>
    </source>
</evidence>
<evidence type="ECO:0000256" key="2">
    <source>
        <dbReference type="ARBA" id="ARBA00004123"/>
    </source>
</evidence>
<dbReference type="PANTHER" id="PTHR45997">
    <property type="entry name" value="DNA LIGASE 4"/>
    <property type="match status" value="1"/>
</dbReference>
<dbReference type="Pfam" id="PF00172">
    <property type="entry name" value="Zn_clus"/>
    <property type="match status" value="1"/>
</dbReference>
<keyword evidence="5" id="KW-0479">Metal-binding</keyword>
<dbReference type="SUPFAM" id="SSF50249">
    <property type="entry name" value="Nucleic acid-binding proteins"/>
    <property type="match status" value="1"/>
</dbReference>
<dbReference type="EMBL" id="JYKN01003402">
    <property type="protein sequence ID" value="KKK12742.1"/>
    <property type="molecule type" value="Genomic_DNA"/>
</dbReference>
<dbReference type="Pfam" id="PF04675">
    <property type="entry name" value="DNA_ligase_A_N"/>
    <property type="match status" value="1"/>
</dbReference>
<dbReference type="InterPro" id="IPR029710">
    <property type="entry name" value="LIG4"/>
</dbReference>
<evidence type="ECO:0000256" key="9">
    <source>
        <dbReference type="ARBA" id="ARBA00022840"/>
    </source>
</evidence>
<dbReference type="InterPro" id="IPR012310">
    <property type="entry name" value="DNA_ligase_ATP-dep_cent"/>
</dbReference>
<feature type="compositionally biased region" description="Basic and acidic residues" evidence="22">
    <location>
        <begin position="432"/>
        <end position="443"/>
    </location>
</feature>
<dbReference type="InterPro" id="IPR036599">
    <property type="entry name" value="DNA_ligase_N_sf"/>
</dbReference>
<feature type="domain" description="Zn(2)-C6 fungal-type" evidence="23">
    <location>
        <begin position="115"/>
        <end position="144"/>
    </location>
</feature>
<dbReference type="Pfam" id="PF16589">
    <property type="entry name" value="BRCT_2"/>
    <property type="match status" value="1"/>
</dbReference>
<dbReference type="SMART" id="SM00355">
    <property type="entry name" value="ZnF_C2H2"/>
    <property type="match status" value="2"/>
</dbReference>
<feature type="compositionally biased region" description="Polar residues" evidence="22">
    <location>
        <begin position="228"/>
        <end position="244"/>
    </location>
</feature>
<dbReference type="SMART" id="SM00066">
    <property type="entry name" value="GAL4"/>
    <property type="match status" value="1"/>
</dbReference>
<feature type="region of interest" description="Disordered" evidence="22">
    <location>
        <begin position="1026"/>
        <end position="1048"/>
    </location>
</feature>
<evidence type="ECO:0000256" key="18">
    <source>
        <dbReference type="ARBA" id="ARBA00043870"/>
    </source>
</evidence>
<keyword evidence="8 20" id="KW-0227">DNA damage</keyword>
<keyword evidence="19" id="KW-0863">Zinc-finger</keyword>
<dbReference type="GO" id="GO:0003677">
    <property type="term" value="F:DNA binding"/>
    <property type="evidence" value="ECO:0007669"/>
    <property type="project" value="UniProtKB-KW"/>
</dbReference>
<dbReference type="Gene3D" id="3.40.50.10190">
    <property type="entry name" value="BRCT domain"/>
    <property type="match status" value="2"/>
</dbReference>
<evidence type="ECO:0000256" key="16">
    <source>
        <dbReference type="ARBA" id="ARBA00023242"/>
    </source>
</evidence>
<dbReference type="InterPro" id="IPR036864">
    <property type="entry name" value="Zn2-C6_fun-type_DNA-bd_sf"/>
</dbReference>
<proteinExistence type="inferred from homology"/>
<feature type="region of interest" description="Disordered" evidence="22">
    <location>
        <begin position="148"/>
        <end position="249"/>
    </location>
</feature>
<feature type="domain" description="C2H2-type" evidence="24">
    <location>
        <begin position="43"/>
        <end position="70"/>
    </location>
</feature>
<dbReference type="Gene3D" id="3.30.470.30">
    <property type="entry name" value="DNA ligase/mRNA capping enzyme"/>
    <property type="match status" value="1"/>
</dbReference>
<feature type="region of interest" description="Disordered" evidence="22">
    <location>
        <begin position="397"/>
        <end position="444"/>
    </location>
</feature>
<reference evidence="27 28" key="1">
    <citation type="submission" date="2015-02" db="EMBL/GenBank/DDBJ databases">
        <title>Draft Genome Sequences of Two Closely-Related Aflatoxigenic Aspergillus Species Obtained from the Cote d'Ivoire.</title>
        <authorList>
            <person name="Moore G.G."/>
            <person name="Beltz S.B."/>
            <person name="Mack B.M."/>
        </authorList>
    </citation>
    <scope>NUCLEOTIDE SEQUENCE [LARGE SCALE GENOMIC DNA]</scope>
    <source>
        <strain evidence="27 28">SRRC1432</strain>
    </source>
</reference>
<dbReference type="InterPro" id="IPR044125">
    <property type="entry name" value="Adenylation_DNA_ligase_IV"/>
</dbReference>
<dbReference type="InterPro" id="IPR016059">
    <property type="entry name" value="DNA_ligase_ATP-dep_CS"/>
</dbReference>
<evidence type="ECO:0000256" key="20">
    <source>
        <dbReference type="RuleBase" id="RU000617"/>
    </source>
</evidence>
<dbReference type="PROSITE" id="PS50172">
    <property type="entry name" value="BRCT"/>
    <property type="match status" value="2"/>
</dbReference>
<dbReference type="FunFam" id="1.10.3260.10:FF:000008">
    <property type="entry name" value="DNA ligase 4"/>
    <property type="match status" value="1"/>
</dbReference>
<dbReference type="PANTHER" id="PTHR45997:SF1">
    <property type="entry name" value="DNA LIGASE 4"/>
    <property type="match status" value="1"/>
</dbReference>
<evidence type="ECO:0000259" key="26">
    <source>
        <dbReference type="PROSITE" id="PS50172"/>
    </source>
</evidence>
<keyword evidence="6" id="KW-0677">Repeat</keyword>
<dbReference type="EC" id="6.5.1.1" evidence="20"/>
<feature type="domain" description="BRCT" evidence="26">
    <location>
        <begin position="1860"/>
        <end position="1960"/>
    </location>
</feature>
<evidence type="ECO:0000256" key="22">
    <source>
        <dbReference type="SAM" id="MobiDB-lite"/>
    </source>
</evidence>
<dbReference type="FunFam" id="2.40.50.140:FF:000234">
    <property type="entry name" value="DNA ligase"/>
    <property type="match status" value="1"/>
</dbReference>
<dbReference type="GO" id="GO:0003910">
    <property type="term" value="F:DNA ligase (ATP) activity"/>
    <property type="evidence" value="ECO:0007669"/>
    <property type="project" value="UniProtKB-EC"/>
</dbReference>
<keyword evidence="19" id="KW-0862">Zinc</keyword>
<organism evidence="27 28">
    <name type="scientific">Aspergillus ochraceoroseus</name>
    <dbReference type="NCBI Taxonomy" id="138278"/>
    <lineage>
        <taxon>Eukaryota</taxon>
        <taxon>Fungi</taxon>
        <taxon>Dikarya</taxon>
        <taxon>Ascomycota</taxon>
        <taxon>Pezizomycotina</taxon>
        <taxon>Eurotiomycetes</taxon>
        <taxon>Eurotiomycetidae</taxon>
        <taxon>Eurotiales</taxon>
        <taxon>Aspergillaceae</taxon>
        <taxon>Aspergillus</taxon>
        <taxon>Aspergillus subgen. Nidulantes</taxon>
    </lineage>
</organism>
<keyword evidence="16" id="KW-0539">Nucleus</keyword>
<dbReference type="FunFam" id="3.30.160.60:FF:001281">
    <property type="entry name" value="C2H2 transcription factor, putative"/>
    <property type="match status" value="1"/>
</dbReference>
<evidence type="ECO:0000256" key="19">
    <source>
        <dbReference type="PROSITE-ProRule" id="PRU00042"/>
    </source>
</evidence>
<evidence type="ECO:0000256" key="1">
    <source>
        <dbReference type="ARBA" id="ARBA00001946"/>
    </source>
</evidence>
<dbReference type="GO" id="GO:0032807">
    <property type="term" value="C:DNA ligase IV complex"/>
    <property type="evidence" value="ECO:0007669"/>
    <property type="project" value="TreeGrafter"/>
</dbReference>
<dbReference type="InterPro" id="IPR012309">
    <property type="entry name" value="DNA_ligase_ATP-dep_C"/>
</dbReference>
<dbReference type="Pfam" id="PF04679">
    <property type="entry name" value="DNA_ligase_A_C"/>
    <property type="match status" value="1"/>
</dbReference>
<dbReference type="CDD" id="cd17722">
    <property type="entry name" value="BRCT_DNA_ligase_IV_rpt1"/>
    <property type="match status" value="1"/>
</dbReference>
<evidence type="ECO:0000259" key="25">
    <source>
        <dbReference type="PROSITE" id="PS50160"/>
    </source>
</evidence>
<evidence type="ECO:0000256" key="7">
    <source>
        <dbReference type="ARBA" id="ARBA00022741"/>
    </source>
</evidence>
<evidence type="ECO:0000256" key="10">
    <source>
        <dbReference type="ARBA" id="ARBA00022842"/>
    </source>
</evidence>
<protein>
    <recommendedName>
        <fullName evidence="20">DNA ligase</fullName>
        <ecNumber evidence="20">6.5.1.1</ecNumber>
    </recommendedName>
</protein>
<dbReference type="PROSITE" id="PS00463">
    <property type="entry name" value="ZN2_CY6_FUNGAL_1"/>
    <property type="match status" value="1"/>
</dbReference>
<dbReference type="GO" id="GO:0006310">
    <property type="term" value="P:DNA recombination"/>
    <property type="evidence" value="ECO:0007669"/>
    <property type="project" value="UniProtKB-KW"/>
</dbReference>
<dbReference type="PROSITE" id="PS50157">
    <property type="entry name" value="ZINC_FINGER_C2H2_2"/>
    <property type="match status" value="2"/>
</dbReference>
<keyword evidence="4 20" id="KW-0436">Ligase</keyword>
<evidence type="ECO:0000256" key="12">
    <source>
        <dbReference type="ARBA" id="ARBA00023125"/>
    </source>
</evidence>
<evidence type="ECO:0000256" key="15">
    <source>
        <dbReference type="ARBA" id="ARBA00023204"/>
    </source>
</evidence>
<evidence type="ECO:0000256" key="17">
    <source>
        <dbReference type="ARBA" id="ARBA00034003"/>
    </source>
</evidence>
<keyword evidence="28" id="KW-1185">Reference proteome</keyword>
<comment type="catalytic activity">
    <reaction evidence="17 20">
        <text>ATP + (deoxyribonucleotide)n-3'-hydroxyl + 5'-phospho-(deoxyribonucleotide)m = (deoxyribonucleotide)n+m + AMP + diphosphate.</text>
        <dbReference type="EC" id="6.5.1.1"/>
    </reaction>
</comment>
<feature type="domain" description="C2H2-type" evidence="24">
    <location>
        <begin position="71"/>
        <end position="93"/>
    </location>
</feature>
<dbReference type="Pfam" id="PF04082">
    <property type="entry name" value="Fungal_trans"/>
    <property type="match status" value="1"/>
</dbReference>
<evidence type="ECO:0000256" key="8">
    <source>
        <dbReference type="ARBA" id="ARBA00022763"/>
    </source>
</evidence>
<dbReference type="GO" id="GO:0006351">
    <property type="term" value="P:DNA-templated transcription"/>
    <property type="evidence" value="ECO:0007669"/>
    <property type="project" value="InterPro"/>
</dbReference>
<comment type="cofactor">
    <cofactor evidence="1">
        <name>Mg(2+)</name>
        <dbReference type="ChEBI" id="CHEBI:18420"/>
    </cofactor>
</comment>
<keyword evidence="10" id="KW-0460">Magnesium</keyword>
<dbReference type="InterPro" id="IPR036236">
    <property type="entry name" value="Znf_C2H2_sf"/>
</dbReference>
<dbReference type="FunFam" id="3.30.470.30:FF:000013">
    <property type="entry name" value="DNA ligase"/>
    <property type="match status" value="1"/>
</dbReference>
<feature type="compositionally biased region" description="Basic and acidic residues" evidence="22">
    <location>
        <begin position="12"/>
        <end position="34"/>
    </location>
</feature>
<dbReference type="InterPro" id="IPR001357">
    <property type="entry name" value="BRCT_dom"/>
</dbReference>
<keyword evidence="14 20" id="KW-0233">DNA recombination</keyword>
<dbReference type="GO" id="GO:0008270">
    <property type="term" value="F:zinc ion binding"/>
    <property type="evidence" value="ECO:0007669"/>
    <property type="project" value="UniProtKB-KW"/>
</dbReference>
<dbReference type="CDD" id="cd07968">
    <property type="entry name" value="OBF_DNA_ligase_IV"/>
    <property type="match status" value="1"/>
</dbReference>
<dbReference type="Gene3D" id="1.10.3260.10">
    <property type="entry name" value="DNA ligase, ATP-dependent, N-terminal domain"/>
    <property type="match status" value="1"/>
</dbReference>
<evidence type="ECO:0000256" key="13">
    <source>
        <dbReference type="ARBA" id="ARBA00023163"/>
    </source>
</evidence>
<dbReference type="PROSITE" id="PS50160">
    <property type="entry name" value="DNA_LIGASE_A3"/>
    <property type="match status" value="1"/>
</dbReference>
<sequence>MSPENPDPGQEALDRHEADSRAKCDDVPYDREVEQPSTAVGQTKCSICQSTFRRPEHLKRHFRSHTKEKPFECAQCGRHFSRTDTLHRHELSHHTIGADGGKDRTHRITVKTFRACYKCAIARVRCSGGMPCSRCENRSLECQYPTERRSKAKLQKNGVSTLSVENDDVSSGQSTRSFSTLSTNAPETSHKRSGENSASQSSGYQMGQFQLQLTEPNPSIPSEHRPLQASSQDHTQTQAGTTEGTIPEPTAALSQTSIIRVSEIVPQSFPSFSGQSHQLYSPLPNLRTPNSPYTDRRLTSGCSPECTPLDIVSSGSTISGIVVTGGQHEQMGFPQPFLDQSTVSTINWLSNDLFLGSPNDQGLVSAPPSYSLQPGAFDGSLNQTTWLPPVINTEHMGSSLSGNISQTPSGNTSLGDDMDNSANFVQGPDPRSQSRSESSKRPADWYADEPSRLLLKHRRNRPSWPVHAPEPLDIFLKFQSSDSKVGFSFPVSQEAKVDPASEPLKTWQIQPSTYDQIYNSFVRLCFAVGSHSQDLCERNGTVAAFHELLRRAIFVEKEKCPPERTPLWLLQAILLNCVGRLHGGSERGRISALGDFTDLTNLATRERLLCCPGKINNSPNEASVGQEWTLWVEEESRKRTGYLIWLVDSTNGYHFDNNPSFSLDDGQAPLPSDEHIWQAGSAQEWERLYEATSGREQISLYDAALTLYIEKRLVPEIGDFNHTLIIHALYHRMWEVGEYFRRPLSFWNPTAKKQSRRLAIPSGSVWLPGIPSYSKWRNSACDCLDILHWKASDLVAKANGHEHPTILHLHTARIVLLAPFREIRLLVTLLVTGKANWADRQQVIEWHYILRWIKHDQYKARLAIIHAGLVLWHVRRFKTNAFHEPVATYLAILTLWAYGLSYSQAPPDITTHGDTSRESSGEAAIINLDQPCDDDLVQLFVRDGQNMRGILAGVGDLCSLHGTEQILRVGCETLAGLSSWGISKEFMVVLMKLVEYPNRPRNHAPTLPFHALFELLFRPLSEIKKKPVGPPGARRKAGPQGQSAENLNPFERRRDVIERFISRWKKEVGDDIYPAFRLILPDKDRDRAMYGVKEKMIGKLLVKIMKIDKNSEDGFNLLNWKLPGQAAPSSMAGDFAGRCYDVISKRPMRTDVGDMSIEEVNEKLDQLSATSKEEQQLPILAEFYRRMNAEELMWLIRIILRQMKVGATERTLFDVWHPDAEGLYSISSSLRRVCWELYDPNIRLDAEDRGVSLMQCFQPQLAQFQMHSLDRMVSRMRPTEEDPVFWIEEKLDGERMQLHMVSDPSVAGGKRFKFWSRKAKDYTYLYGNGIYDENGSLTRYLEDAFADGVENLILDGEMITWNTEQDAPEPFGTLKTAALSEQKNPWANGIHPLLRIFDILYLNGRDLTKYTLRDRRNALQKVIKPVHRRFEIHPYEEATTKAEVETSLRTVVAEASEGLVLKNPRSPYRLNERHDDWMKVKPEYMTEFGESLDLIVIGGYWGSGHRGGNLSSFLCGLRVDDGSSSQTSNPTKCYSFCKVGGGFTAADYANIRHYTDGKWIDWNPKKPPTTQIELGGGDAQYERPDRWIKPEDSIVICVKAASVSVSDQFRIGLTLRFPRFKRLRMDKDWKSALSVQEFLDLKSNVEQEQREKEFNVENFRKKRVKRTTKKPLTIAGYNEDTEVKYAGPSGHVFEGLNFFILTDSSAPTKKSKAELENLVKANGGKFYQTNNAAPDTICIADRRTVKAASIQKSGKVDIIRPAWILDCIRQNEIDAGLPDLLLPLEPRHMFFTTKDKQEEISFNLDRFNDSYTRDTTSEELRELLNQMSKEHEVDGANSPEAIQKLTDCIQEKSNSGWTMPSGWLFKGLTLYFPEENDTSNSCRARLAKNTARFAGAKVTSSLKDAAVTHILVGPDTSSLEISSLRKTLSTRTKIAHIVNLEWLEESWKERTLLDEERFQPSHKS</sequence>
<feature type="compositionally biased region" description="Polar residues" evidence="22">
    <location>
        <begin position="195"/>
        <end position="217"/>
    </location>
</feature>
<dbReference type="SUPFAM" id="SSF57667">
    <property type="entry name" value="beta-beta-alpha zinc fingers"/>
    <property type="match status" value="1"/>
</dbReference>
<keyword evidence="7 20" id="KW-0547">Nucleotide-binding</keyword>
<evidence type="ECO:0000256" key="11">
    <source>
        <dbReference type="ARBA" id="ARBA00023015"/>
    </source>
</evidence>
<dbReference type="SUPFAM" id="SSF52113">
    <property type="entry name" value="BRCT domain"/>
    <property type="match status" value="2"/>
</dbReference>
<dbReference type="InterPro" id="IPR012308">
    <property type="entry name" value="DNA_ligase_ATP-dep_N"/>
</dbReference>
<dbReference type="SUPFAM" id="SSF57701">
    <property type="entry name" value="Zn2/Cys6 DNA-binding domain"/>
    <property type="match status" value="1"/>
</dbReference>
<keyword evidence="15 20" id="KW-0234">DNA repair</keyword>
<evidence type="ECO:0000256" key="14">
    <source>
        <dbReference type="ARBA" id="ARBA00023172"/>
    </source>
</evidence>
<gene>
    <name evidence="27" type="ORF">AOCH_000753</name>
</gene>
<dbReference type="InterPro" id="IPR001138">
    <property type="entry name" value="Zn2Cys6_DnaBD"/>
</dbReference>
<keyword evidence="12" id="KW-0238">DNA-binding</keyword>
<dbReference type="GO" id="GO:0005524">
    <property type="term" value="F:ATP binding"/>
    <property type="evidence" value="ECO:0007669"/>
    <property type="project" value="UniProtKB-KW"/>
</dbReference>
<dbReference type="CDD" id="cd07903">
    <property type="entry name" value="Adenylation_DNA_ligase_IV"/>
    <property type="match status" value="1"/>
</dbReference>
<evidence type="ECO:0000259" key="24">
    <source>
        <dbReference type="PROSITE" id="PS50157"/>
    </source>
</evidence>
<dbReference type="GO" id="GO:0000981">
    <property type="term" value="F:DNA-binding transcription factor activity, RNA polymerase II-specific"/>
    <property type="evidence" value="ECO:0007669"/>
    <property type="project" value="InterPro"/>
</dbReference>
<evidence type="ECO:0000313" key="28">
    <source>
        <dbReference type="Proteomes" id="UP000034947"/>
    </source>
</evidence>
<dbReference type="OrthoDB" id="151490at2759"/>
<keyword evidence="9 20" id="KW-0067">ATP-binding</keyword>
<dbReference type="InterPro" id="IPR007219">
    <property type="entry name" value="XnlR_reg_dom"/>
</dbReference>
<dbReference type="GO" id="GO:0071897">
    <property type="term" value="P:DNA biosynthetic process"/>
    <property type="evidence" value="ECO:0007669"/>
    <property type="project" value="InterPro"/>
</dbReference>
<dbReference type="InterPro" id="IPR036420">
    <property type="entry name" value="BRCT_dom_sf"/>
</dbReference>
<feature type="domain" description="BRCT" evidence="26">
    <location>
        <begin position="1688"/>
        <end position="1773"/>
    </location>
</feature>
<evidence type="ECO:0000256" key="3">
    <source>
        <dbReference type="ARBA" id="ARBA00007572"/>
    </source>
</evidence>
<dbReference type="SUPFAM" id="SSF56091">
    <property type="entry name" value="DNA ligase/mRNA capping enzyme, catalytic domain"/>
    <property type="match status" value="1"/>
</dbReference>
<dbReference type="GO" id="GO:0006297">
    <property type="term" value="P:nucleotide-excision repair, DNA gap filling"/>
    <property type="evidence" value="ECO:0007669"/>
    <property type="project" value="TreeGrafter"/>
</dbReference>
<dbReference type="Gene3D" id="2.40.50.140">
    <property type="entry name" value="Nucleic acid-binding proteins"/>
    <property type="match status" value="1"/>
</dbReference>
<comment type="caution">
    <text evidence="27">The sequence shown here is derived from an EMBL/GenBank/DDBJ whole genome shotgun (WGS) entry which is preliminary data.</text>
</comment>
<comment type="function">
    <text evidence="18">DNA ligase involved in DNA non-homologous end joining (NHEJ); required for double-strand break (DSB) repair.</text>
</comment>
<evidence type="ECO:0000256" key="21">
    <source>
        <dbReference type="RuleBase" id="RU004196"/>
    </source>
</evidence>
<feature type="compositionally biased region" description="Polar residues" evidence="22">
    <location>
        <begin position="157"/>
        <end position="187"/>
    </location>
</feature>
<feature type="compositionally biased region" description="Polar residues" evidence="22">
    <location>
        <begin position="397"/>
        <end position="424"/>
    </location>
</feature>
<dbReference type="VEuPathDB" id="FungiDB:P175DRAFT_0506943"/>
<accession>A0A0F8WN80</accession>
<dbReference type="PROSITE" id="PS00028">
    <property type="entry name" value="ZINC_FINGER_C2H2_1"/>
    <property type="match status" value="1"/>
</dbReference>
<dbReference type="CDD" id="cd00067">
    <property type="entry name" value="GAL4"/>
    <property type="match status" value="1"/>
</dbReference>
<feature type="domain" description="ATP-dependent DNA ligase family profile" evidence="25">
    <location>
        <begin position="1394"/>
        <end position="1519"/>
    </location>
</feature>
<dbReference type="PROSITE" id="PS50048">
    <property type="entry name" value="ZN2_CY6_FUNGAL_2"/>
    <property type="match status" value="1"/>
</dbReference>
<dbReference type="SMART" id="SM00292">
    <property type="entry name" value="BRCT"/>
    <property type="match status" value="2"/>
</dbReference>
<dbReference type="InterPro" id="IPR013087">
    <property type="entry name" value="Znf_C2H2_type"/>
</dbReference>
<dbReference type="NCBIfam" id="TIGR00574">
    <property type="entry name" value="dnl1"/>
    <property type="match status" value="1"/>
</dbReference>
<dbReference type="Pfam" id="PF01068">
    <property type="entry name" value="DNA_ligase_A_M"/>
    <property type="match status" value="1"/>
</dbReference>
<dbReference type="FunFam" id="3.30.160.60:FF:001719">
    <property type="entry name" value="C2H2 type zinc finger domain protein"/>
    <property type="match status" value="1"/>
</dbReference>
<keyword evidence="13" id="KW-0804">Transcription</keyword>
<dbReference type="Proteomes" id="UP000034947">
    <property type="component" value="Unassembled WGS sequence"/>
</dbReference>
<name>A0A0F8WN80_9EURO</name>